<dbReference type="AlphaFoldDB" id="A0A2U0SCI5"/>
<dbReference type="OrthoDB" id="9809354at2"/>
<dbReference type="InterPro" id="IPR048816">
    <property type="entry name" value="Peptidase_M17_N_1"/>
</dbReference>
<sequence length="464" mass="49720">MTDLNTLVQPDRGQAARTIHLIDAKGYDAWLAAQPPRHRAAAAAQKLAPVGYASAILPGDSPEDWSVVSVVANVDKLSPWCLAKLAETLPEGSYRVEGVEPGKAIYGWLVAQYKFDRYKKADPKAQGPRVLLTGDPVKMEEAVRMAAVTFKLRDRINTGANDMSPAHLEQAGAELAKAYGATLTVVKGDELAQGYGMLHAVGQAAGKGREPRLIELEWGNPEHPRIAIIGKGVCFDSGGLDIKPASGMRLMKKDMGGAAHALALAELVMQHKLPVRLHMLVPAVENSISGEATRPGDVMISRKGITVENSNTDAEGRLILGDALTKAEEKNPELVFDFATLTGAARVALGADLQALFANDDTLAAEILAAGEDESDPIWRMPLYDPYKDLLKSDVADMVNAAEGPFGGAITAALFLKEFAPAKAQWAHFDIFCWNSSAKPGRPKGAEAVSLRATWKVLKNRYGG</sequence>
<dbReference type="InterPro" id="IPR000819">
    <property type="entry name" value="Peptidase_M17_C"/>
</dbReference>
<dbReference type="GO" id="GO:0005737">
    <property type="term" value="C:cytoplasm"/>
    <property type="evidence" value="ECO:0007669"/>
    <property type="project" value="InterPro"/>
</dbReference>
<dbReference type="PANTHER" id="PTHR11963:SF20">
    <property type="entry name" value="PEPTIDASE B"/>
    <property type="match status" value="1"/>
</dbReference>
<accession>A0A2U0SCI5</accession>
<reference evidence="7 8" key="1">
    <citation type="submission" date="2018-05" db="EMBL/GenBank/DDBJ databases">
        <title>Description of Sphingomonas pokkalii sp nov, isolated from the rhizosphere of saline tolerant pokkali rice and its draft genome analysis.</title>
        <authorList>
            <person name="Menon R."/>
            <person name="Kumari S."/>
            <person name="Rameshkumar N."/>
        </authorList>
    </citation>
    <scope>NUCLEOTIDE SEQUENCE [LARGE SCALE GENOMIC DNA]</scope>
    <source>
        <strain evidence="7 8">L3B27</strain>
    </source>
</reference>
<evidence type="ECO:0000259" key="6">
    <source>
        <dbReference type="PROSITE" id="PS00631"/>
    </source>
</evidence>
<comment type="caution">
    <text evidence="7">The sequence shown here is derived from an EMBL/GenBank/DDBJ whole genome shotgun (WGS) entry which is preliminary data.</text>
</comment>
<dbReference type="RefSeq" id="WP_116468530.1">
    <property type="nucleotide sequence ID" value="NZ_QENQ01000001.1"/>
</dbReference>
<dbReference type="CDD" id="cd00433">
    <property type="entry name" value="Peptidase_M17"/>
    <property type="match status" value="1"/>
</dbReference>
<keyword evidence="5" id="KW-0464">Manganese</keyword>
<dbReference type="GO" id="GO:0006508">
    <property type="term" value="P:proteolysis"/>
    <property type="evidence" value="ECO:0007669"/>
    <property type="project" value="UniProtKB-KW"/>
</dbReference>
<dbReference type="Pfam" id="PF00883">
    <property type="entry name" value="Peptidase_M17"/>
    <property type="match status" value="1"/>
</dbReference>
<keyword evidence="4" id="KW-0378">Hydrolase</keyword>
<dbReference type="InterPro" id="IPR011356">
    <property type="entry name" value="Leucine_aapep/pepB"/>
</dbReference>
<gene>
    <name evidence="7" type="ORF">DD559_06855</name>
</gene>
<dbReference type="PANTHER" id="PTHR11963">
    <property type="entry name" value="LEUCINE AMINOPEPTIDASE-RELATED"/>
    <property type="match status" value="1"/>
</dbReference>
<dbReference type="SUPFAM" id="SSF53187">
    <property type="entry name" value="Zn-dependent exopeptidases"/>
    <property type="match status" value="1"/>
</dbReference>
<proteinExistence type="inferred from homology"/>
<evidence type="ECO:0000256" key="3">
    <source>
        <dbReference type="ARBA" id="ARBA00022670"/>
    </source>
</evidence>
<evidence type="ECO:0000256" key="1">
    <source>
        <dbReference type="ARBA" id="ARBA00009528"/>
    </source>
</evidence>
<dbReference type="PRINTS" id="PR00481">
    <property type="entry name" value="LAMNOPPTDASE"/>
</dbReference>
<name>A0A2U0SCI5_9SPHN</name>
<dbReference type="EMBL" id="QENQ01000001">
    <property type="protein sequence ID" value="PVX29087.1"/>
    <property type="molecule type" value="Genomic_DNA"/>
</dbReference>
<evidence type="ECO:0000256" key="2">
    <source>
        <dbReference type="ARBA" id="ARBA00022438"/>
    </source>
</evidence>
<dbReference type="InterPro" id="IPR043472">
    <property type="entry name" value="Macro_dom-like"/>
</dbReference>
<evidence type="ECO:0000256" key="5">
    <source>
        <dbReference type="ARBA" id="ARBA00023211"/>
    </source>
</evidence>
<feature type="domain" description="Cytosol aminopeptidase" evidence="6">
    <location>
        <begin position="311"/>
        <end position="318"/>
    </location>
</feature>
<dbReference type="GO" id="GO:0070006">
    <property type="term" value="F:metalloaminopeptidase activity"/>
    <property type="evidence" value="ECO:0007669"/>
    <property type="project" value="InterPro"/>
</dbReference>
<dbReference type="Gene3D" id="3.40.220.10">
    <property type="entry name" value="Leucine Aminopeptidase, subunit E, domain 1"/>
    <property type="match status" value="1"/>
</dbReference>
<dbReference type="Pfam" id="PF21337">
    <property type="entry name" value="Peptidase_M17_N_1"/>
    <property type="match status" value="1"/>
</dbReference>
<dbReference type="PROSITE" id="PS00631">
    <property type="entry name" value="CYTOSOL_AP"/>
    <property type="match status" value="1"/>
</dbReference>
<dbReference type="Proteomes" id="UP000245890">
    <property type="component" value="Unassembled WGS sequence"/>
</dbReference>
<evidence type="ECO:0000256" key="4">
    <source>
        <dbReference type="ARBA" id="ARBA00022801"/>
    </source>
</evidence>
<evidence type="ECO:0000313" key="8">
    <source>
        <dbReference type="Proteomes" id="UP000245890"/>
    </source>
</evidence>
<protein>
    <submittedName>
        <fullName evidence="7">Aminopeptidase</fullName>
    </submittedName>
</protein>
<comment type="similarity">
    <text evidence="1">Belongs to the peptidase M17 family.</text>
</comment>
<dbReference type="GO" id="GO:0030145">
    <property type="term" value="F:manganese ion binding"/>
    <property type="evidence" value="ECO:0007669"/>
    <property type="project" value="InterPro"/>
</dbReference>
<organism evidence="7 8">
    <name type="scientific">Sphingomonas pokkalii</name>
    <dbReference type="NCBI Taxonomy" id="2175090"/>
    <lineage>
        <taxon>Bacteria</taxon>
        <taxon>Pseudomonadati</taxon>
        <taxon>Pseudomonadota</taxon>
        <taxon>Alphaproteobacteria</taxon>
        <taxon>Sphingomonadales</taxon>
        <taxon>Sphingomonadaceae</taxon>
        <taxon>Sphingomonas</taxon>
    </lineage>
</organism>
<dbReference type="Gene3D" id="3.40.630.10">
    <property type="entry name" value="Zn peptidases"/>
    <property type="match status" value="1"/>
</dbReference>
<keyword evidence="3" id="KW-0645">Protease</keyword>
<keyword evidence="2 7" id="KW-0031">Aminopeptidase</keyword>
<evidence type="ECO:0000313" key="7">
    <source>
        <dbReference type="EMBL" id="PVX29087.1"/>
    </source>
</evidence>
<keyword evidence="8" id="KW-1185">Reference proteome</keyword>